<dbReference type="Pfam" id="PF13508">
    <property type="entry name" value="Acetyltransf_7"/>
    <property type="match status" value="1"/>
</dbReference>
<gene>
    <name evidence="2" type="ORF">ACFQ1S_24700</name>
</gene>
<dbReference type="SUPFAM" id="SSF55729">
    <property type="entry name" value="Acyl-CoA N-acyltransferases (Nat)"/>
    <property type="match status" value="1"/>
</dbReference>
<protein>
    <submittedName>
        <fullName evidence="2">GNAT family N-acetyltransferase</fullName>
        <ecNumber evidence="2">2.3.1.-</ecNumber>
    </submittedName>
</protein>
<keyword evidence="3" id="KW-1185">Reference proteome</keyword>
<keyword evidence="2" id="KW-0808">Transferase</keyword>
<evidence type="ECO:0000313" key="3">
    <source>
        <dbReference type="Proteomes" id="UP001597045"/>
    </source>
</evidence>
<dbReference type="Proteomes" id="UP001597045">
    <property type="component" value="Unassembled WGS sequence"/>
</dbReference>
<dbReference type="InterPro" id="IPR000182">
    <property type="entry name" value="GNAT_dom"/>
</dbReference>
<dbReference type="InterPro" id="IPR016181">
    <property type="entry name" value="Acyl_CoA_acyltransferase"/>
</dbReference>
<dbReference type="GO" id="GO:0016746">
    <property type="term" value="F:acyltransferase activity"/>
    <property type="evidence" value="ECO:0007669"/>
    <property type="project" value="UniProtKB-KW"/>
</dbReference>
<keyword evidence="2" id="KW-0012">Acyltransferase</keyword>
<dbReference type="EMBL" id="JBHTIS010001631">
    <property type="protein sequence ID" value="MFD1048501.1"/>
    <property type="molecule type" value="Genomic_DNA"/>
</dbReference>
<evidence type="ECO:0000259" key="1">
    <source>
        <dbReference type="PROSITE" id="PS51186"/>
    </source>
</evidence>
<proteinExistence type="predicted"/>
<dbReference type="EC" id="2.3.1.-" evidence="2"/>
<dbReference type="Gene3D" id="3.40.630.30">
    <property type="match status" value="1"/>
</dbReference>
<reference evidence="3" key="1">
    <citation type="journal article" date="2019" name="Int. J. Syst. Evol. Microbiol.">
        <title>The Global Catalogue of Microorganisms (GCM) 10K type strain sequencing project: providing services to taxonomists for standard genome sequencing and annotation.</title>
        <authorList>
            <consortium name="The Broad Institute Genomics Platform"/>
            <consortium name="The Broad Institute Genome Sequencing Center for Infectious Disease"/>
            <person name="Wu L."/>
            <person name="Ma J."/>
        </authorList>
    </citation>
    <scope>NUCLEOTIDE SEQUENCE [LARGE SCALE GENOMIC DNA]</scope>
    <source>
        <strain evidence="3">JCM 31486</strain>
    </source>
</reference>
<accession>A0ABW3MCX9</accession>
<name>A0ABW3MCX9_9PSEU</name>
<sequence length="295" mass="31741">MDIRFQSAHGLTVLASDDSASDTFTAFYDGYDRAFTLAQEKESRDGFTECLALNRGPGFHRICRSLGPFRELVMVAEVDGVTVGGANFFAAPLLAHSVVTLNLNYLYVAPGSRGRGLGRRMVDACRELAEWLFPGVGPVLIFLEMNDPLRLTADQYERDSAVSGVDQVDRIVMGARLGVRIIDFPYVQPPLSGSQEAGENLVYGLLADPSVRLTGAVLGAHLERFFAISVLKNGDIESNSQAAAQVRQCARIETVPLLDLGPVLATLRQRVGSPGPGLRECLTGQAGVTESLPTA</sequence>
<organism evidence="2 3">
    <name type="scientific">Kibdelosporangium lantanae</name>
    <dbReference type="NCBI Taxonomy" id="1497396"/>
    <lineage>
        <taxon>Bacteria</taxon>
        <taxon>Bacillati</taxon>
        <taxon>Actinomycetota</taxon>
        <taxon>Actinomycetes</taxon>
        <taxon>Pseudonocardiales</taxon>
        <taxon>Pseudonocardiaceae</taxon>
        <taxon>Kibdelosporangium</taxon>
    </lineage>
</organism>
<evidence type="ECO:0000313" key="2">
    <source>
        <dbReference type="EMBL" id="MFD1048501.1"/>
    </source>
</evidence>
<dbReference type="PROSITE" id="PS51186">
    <property type="entry name" value="GNAT"/>
    <property type="match status" value="1"/>
</dbReference>
<comment type="caution">
    <text evidence="2">The sequence shown here is derived from an EMBL/GenBank/DDBJ whole genome shotgun (WGS) entry which is preliminary data.</text>
</comment>
<feature type="domain" description="N-acetyltransferase" evidence="1">
    <location>
        <begin position="11"/>
        <end position="208"/>
    </location>
</feature>